<dbReference type="InterPro" id="IPR041916">
    <property type="entry name" value="Anti_sigma_zinc_sf"/>
</dbReference>
<name>A0A085WHE9_9BACT</name>
<proteinExistence type="predicted"/>
<comment type="caution">
    <text evidence="2">The sequence shown here is derived from an EMBL/GenBank/DDBJ whole genome shotgun (WGS) entry which is preliminary data.</text>
</comment>
<dbReference type="STRING" id="394096.DB31_8465"/>
<evidence type="ECO:0000313" key="2">
    <source>
        <dbReference type="EMBL" id="KFE67112.1"/>
    </source>
</evidence>
<dbReference type="RefSeq" id="WP_044191104.1">
    <property type="nucleotide sequence ID" value="NZ_JMCB01000008.1"/>
</dbReference>
<dbReference type="EMBL" id="JMCB01000008">
    <property type="protein sequence ID" value="KFE67112.1"/>
    <property type="molecule type" value="Genomic_DNA"/>
</dbReference>
<sequence length="261" mass="28042">MSAHLSEHPSEWTLRRLHAGELPTPEATRARTHAAECEQCGAVLRAAEEAQRQFEAATPFERFEEGVKRAEEKSRKEELARRGSAQRWMGPVVALAATVLLVVAVRPLLATSTGSGVRTKGGAVAELRIGGGEGTQRMARTNTPEPLAPGERVRIGYTPDTRRYVLALSIDSAGEVTPLYPETGESLPVKPGAGTHWLPDSIEFTGSGAERVVVLLSDAPVKVEDATAAAREAFEAVGRDVAKLPPLSVDGDQTHWMLLKP</sequence>
<evidence type="ECO:0000313" key="3">
    <source>
        <dbReference type="Proteomes" id="UP000028725"/>
    </source>
</evidence>
<protein>
    <submittedName>
        <fullName evidence="2">Uncharacterized protein</fullName>
    </submittedName>
</protein>
<dbReference type="AlphaFoldDB" id="A0A085WHE9"/>
<dbReference type="OrthoDB" id="5380903at2"/>
<keyword evidence="1" id="KW-0812">Transmembrane</keyword>
<accession>A0A085WHE9</accession>
<keyword evidence="3" id="KW-1185">Reference proteome</keyword>
<dbReference type="Gene3D" id="1.10.10.1320">
    <property type="entry name" value="Anti-sigma factor, zinc-finger domain"/>
    <property type="match status" value="1"/>
</dbReference>
<gene>
    <name evidence="2" type="ORF">DB31_8465</name>
</gene>
<dbReference type="PATRIC" id="fig|394096.3.peg.4506"/>
<dbReference type="Proteomes" id="UP000028725">
    <property type="component" value="Unassembled WGS sequence"/>
</dbReference>
<reference evidence="2 3" key="1">
    <citation type="submission" date="2014-04" db="EMBL/GenBank/DDBJ databases">
        <title>Genome assembly of Hyalangium minutum DSM 14724.</title>
        <authorList>
            <person name="Sharma G."/>
            <person name="Subramanian S."/>
        </authorList>
    </citation>
    <scope>NUCLEOTIDE SEQUENCE [LARGE SCALE GENOMIC DNA]</scope>
    <source>
        <strain evidence="2 3">DSM 14724</strain>
    </source>
</reference>
<keyword evidence="1" id="KW-1133">Transmembrane helix</keyword>
<feature type="transmembrane region" description="Helical" evidence="1">
    <location>
        <begin position="88"/>
        <end position="109"/>
    </location>
</feature>
<keyword evidence="1" id="KW-0472">Membrane</keyword>
<organism evidence="2 3">
    <name type="scientific">Hyalangium minutum</name>
    <dbReference type="NCBI Taxonomy" id="394096"/>
    <lineage>
        <taxon>Bacteria</taxon>
        <taxon>Pseudomonadati</taxon>
        <taxon>Myxococcota</taxon>
        <taxon>Myxococcia</taxon>
        <taxon>Myxococcales</taxon>
        <taxon>Cystobacterineae</taxon>
        <taxon>Archangiaceae</taxon>
        <taxon>Hyalangium</taxon>
    </lineage>
</organism>
<evidence type="ECO:0000256" key="1">
    <source>
        <dbReference type="SAM" id="Phobius"/>
    </source>
</evidence>